<evidence type="ECO:0000256" key="4">
    <source>
        <dbReference type="ARBA" id="ARBA00022692"/>
    </source>
</evidence>
<evidence type="ECO:0000313" key="11">
    <source>
        <dbReference type="EnsemblMetazoa" id="PPAI013295-PA"/>
    </source>
</evidence>
<dbReference type="GO" id="GO:0004984">
    <property type="term" value="F:olfactory receptor activity"/>
    <property type="evidence" value="ECO:0007669"/>
    <property type="project" value="InterPro"/>
</dbReference>
<dbReference type="InterPro" id="IPR004117">
    <property type="entry name" value="7tm6_olfct_rcpt"/>
</dbReference>
<dbReference type="GO" id="GO:0007165">
    <property type="term" value="P:signal transduction"/>
    <property type="evidence" value="ECO:0007669"/>
    <property type="project" value="UniProtKB-KW"/>
</dbReference>
<dbReference type="VEuPathDB" id="VectorBase:PPAPM1_007398"/>
<protein>
    <recommendedName>
        <fullName evidence="10">Odorant receptor</fullName>
    </recommendedName>
</protein>
<keyword evidence="8 10" id="KW-0675">Receptor</keyword>
<feature type="transmembrane region" description="Helical" evidence="10">
    <location>
        <begin position="64"/>
        <end position="83"/>
    </location>
</feature>
<comment type="similarity">
    <text evidence="10">Belongs to the insect chemoreceptor superfamily. Heteromeric odorant receptor channel (TC 1.A.69) family.</text>
</comment>
<keyword evidence="2" id="KW-1003">Cell membrane</keyword>
<evidence type="ECO:0000256" key="9">
    <source>
        <dbReference type="ARBA" id="ARBA00023224"/>
    </source>
</evidence>
<keyword evidence="4 10" id="KW-0812">Transmembrane</keyword>
<feature type="transmembrane region" description="Helical" evidence="10">
    <location>
        <begin position="252"/>
        <end position="276"/>
    </location>
</feature>
<feature type="transmembrane region" description="Helical" evidence="10">
    <location>
        <begin position="174"/>
        <end position="196"/>
    </location>
</feature>
<dbReference type="VEuPathDB" id="VectorBase:PPAI013295"/>
<dbReference type="PANTHER" id="PTHR21137">
    <property type="entry name" value="ODORANT RECEPTOR"/>
    <property type="match status" value="1"/>
</dbReference>
<organism evidence="11 12">
    <name type="scientific">Phlebotomus papatasi</name>
    <name type="common">Sandfly</name>
    <dbReference type="NCBI Taxonomy" id="29031"/>
    <lineage>
        <taxon>Eukaryota</taxon>
        <taxon>Metazoa</taxon>
        <taxon>Ecdysozoa</taxon>
        <taxon>Arthropoda</taxon>
        <taxon>Hexapoda</taxon>
        <taxon>Insecta</taxon>
        <taxon>Pterygota</taxon>
        <taxon>Neoptera</taxon>
        <taxon>Endopterygota</taxon>
        <taxon>Diptera</taxon>
        <taxon>Nematocera</taxon>
        <taxon>Psychodoidea</taxon>
        <taxon>Psychodidae</taxon>
        <taxon>Phlebotomus</taxon>
        <taxon>Phlebotomus</taxon>
    </lineage>
</organism>
<dbReference type="EnsemblMetazoa" id="PPAI013295-RA">
    <property type="protein sequence ID" value="PPAI013295-PA"/>
    <property type="gene ID" value="PPAI013295"/>
</dbReference>
<dbReference type="GO" id="GO:0005886">
    <property type="term" value="C:plasma membrane"/>
    <property type="evidence" value="ECO:0007669"/>
    <property type="project" value="UniProtKB-SubCell"/>
</dbReference>
<sequence length="378" mass="44309">MPVQRNLKIFNKIKPKLEFGITIATFYVTIKPLWQRIFIKACVVSTTLCLISSVLHIVDTFEGQFTGNLAMSLMFCISSMQILSKTVLMRYHRNNVLELMDKVQSLHNDFEDEEFNFIAERNLTKFSNIWTTCFKLTKTILYITVFSFSITNVIKGKSGVIVQLPLIPTDFPCYTQIMLFMQFLFSTLAMVSVFYIDMCIAFFGFEIMAASDILYDYISANKDRIQKDNDFLEIITIRFCEIVYNIKYFNKIIFISSLVQFVTSTFLNLAVFFFIRLYPKDLVGYILALTVLFQLLIPCVFGEYIKIKMERLSSNLYLTNWHDLSLKDQKSFLIVLRMTQKEYGIRAAEMYDINIYTFIKIVKMAVSWCTLIYTRDYH</sequence>
<evidence type="ECO:0000313" key="12">
    <source>
        <dbReference type="Proteomes" id="UP000092462"/>
    </source>
</evidence>
<dbReference type="GO" id="GO:0005549">
    <property type="term" value="F:odorant binding"/>
    <property type="evidence" value="ECO:0007669"/>
    <property type="project" value="InterPro"/>
</dbReference>
<evidence type="ECO:0000256" key="7">
    <source>
        <dbReference type="ARBA" id="ARBA00023136"/>
    </source>
</evidence>
<comment type="caution">
    <text evidence="10">Lacks conserved residue(s) required for the propagation of feature annotation.</text>
</comment>
<keyword evidence="6 10" id="KW-1133">Transmembrane helix</keyword>
<name>A0A3F2ZEN7_PHLPP</name>
<accession>A0A3F2ZEN7</accession>
<evidence type="ECO:0000256" key="6">
    <source>
        <dbReference type="ARBA" id="ARBA00022989"/>
    </source>
</evidence>
<keyword evidence="9 10" id="KW-0807">Transducer</keyword>
<keyword evidence="7 10" id="KW-0472">Membrane</keyword>
<keyword evidence="12" id="KW-1185">Reference proteome</keyword>
<dbReference type="Proteomes" id="UP000092462">
    <property type="component" value="Unassembled WGS sequence"/>
</dbReference>
<evidence type="ECO:0000256" key="5">
    <source>
        <dbReference type="ARBA" id="ARBA00022725"/>
    </source>
</evidence>
<evidence type="ECO:0000256" key="1">
    <source>
        <dbReference type="ARBA" id="ARBA00004651"/>
    </source>
</evidence>
<dbReference type="PANTHER" id="PTHR21137:SF35">
    <property type="entry name" value="ODORANT RECEPTOR 19A-RELATED"/>
    <property type="match status" value="1"/>
</dbReference>
<proteinExistence type="inferred from homology"/>
<feature type="transmembrane region" description="Helical" evidence="10">
    <location>
        <begin position="37"/>
        <end position="58"/>
    </location>
</feature>
<feature type="transmembrane region" description="Helical" evidence="10">
    <location>
        <begin position="282"/>
        <end position="305"/>
    </location>
</feature>
<reference evidence="11" key="1">
    <citation type="submission" date="2022-08" db="UniProtKB">
        <authorList>
            <consortium name="EnsemblMetazoa"/>
        </authorList>
    </citation>
    <scope>IDENTIFICATION</scope>
    <source>
        <strain evidence="11">Israel</strain>
    </source>
</reference>
<evidence type="ECO:0000256" key="2">
    <source>
        <dbReference type="ARBA" id="ARBA00022475"/>
    </source>
</evidence>
<evidence type="ECO:0000256" key="10">
    <source>
        <dbReference type="RuleBase" id="RU351113"/>
    </source>
</evidence>
<dbReference type="Pfam" id="PF02949">
    <property type="entry name" value="7tm_6"/>
    <property type="match status" value="1"/>
</dbReference>
<comment type="subcellular location">
    <subcellularLocation>
        <location evidence="1 10">Cell membrane</location>
        <topology evidence="1 10">Multi-pass membrane protein</topology>
    </subcellularLocation>
</comment>
<keyword evidence="3 10" id="KW-0716">Sensory transduction</keyword>
<dbReference type="AlphaFoldDB" id="A0A3F2ZEN7"/>
<evidence type="ECO:0000256" key="8">
    <source>
        <dbReference type="ARBA" id="ARBA00023170"/>
    </source>
</evidence>
<keyword evidence="5 10" id="KW-0552">Olfaction</keyword>
<dbReference type="EMBL" id="AJVK01059129">
    <property type="status" value="NOT_ANNOTATED_CDS"/>
    <property type="molecule type" value="Genomic_DNA"/>
</dbReference>
<evidence type="ECO:0000256" key="3">
    <source>
        <dbReference type="ARBA" id="ARBA00022606"/>
    </source>
</evidence>